<dbReference type="Proteomes" id="UP000198850">
    <property type="component" value="Unassembled WGS sequence"/>
</dbReference>
<proteinExistence type="predicted"/>
<keyword evidence="2" id="KW-1185">Reference proteome</keyword>
<evidence type="ECO:0000313" key="1">
    <source>
        <dbReference type="EMBL" id="SEB12030.1"/>
    </source>
</evidence>
<dbReference type="AlphaFoldDB" id="A0A1H4GSK4"/>
<gene>
    <name evidence="1" type="ORF">SAMN05443550_11135</name>
</gene>
<sequence>MEIYGEFDSNLINNKGCDDQPLLFIKTCINVLHAGIAPAVVI</sequence>
<name>A0A1H4GSK4_9SPHI</name>
<organism evidence="1 2">
    <name type="scientific">Pedobacter hartonius</name>
    <dbReference type="NCBI Taxonomy" id="425514"/>
    <lineage>
        <taxon>Bacteria</taxon>
        <taxon>Pseudomonadati</taxon>
        <taxon>Bacteroidota</taxon>
        <taxon>Sphingobacteriia</taxon>
        <taxon>Sphingobacteriales</taxon>
        <taxon>Sphingobacteriaceae</taxon>
        <taxon>Pedobacter</taxon>
    </lineage>
</organism>
<dbReference type="EMBL" id="FNRA01000011">
    <property type="protein sequence ID" value="SEB12030.1"/>
    <property type="molecule type" value="Genomic_DNA"/>
</dbReference>
<reference evidence="1 2" key="1">
    <citation type="submission" date="2016-10" db="EMBL/GenBank/DDBJ databases">
        <authorList>
            <person name="de Groot N.N."/>
        </authorList>
    </citation>
    <scope>NUCLEOTIDE SEQUENCE [LARGE SCALE GENOMIC DNA]</scope>
    <source>
        <strain evidence="1 2">DSM 19033</strain>
    </source>
</reference>
<protein>
    <submittedName>
        <fullName evidence="1">Uncharacterized protein</fullName>
    </submittedName>
</protein>
<accession>A0A1H4GSK4</accession>
<evidence type="ECO:0000313" key="2">
    <source>
        <dbReference type="Proteomes" id="UP000198850"/>
    </source>
</evidence>